<dbReference type="Proteomes" id="UP000007819">
    <property type="component" value="Chromosome A1"/>
</dbReference>
<dbReference type="Pfam" id="PF12738">
    <property type="entry name" value="PTCB-BRCT"/>
    <property type="match status" value="1"/>
</dbReference>
<evidence type="ECO:0000313" key="4">
    <source>
        <dbReference type="EnsemblMetazoa" id="XP_008182892.1"/>
    </source>
</evidence>
<dbReference type="OrthoDB" id="251770at2759"/>
<evidence type="ECO:0000256" key="1">
    <source>
        <dbReference type="ARBA" id="ARBA00022737"/>
    </source>
</evidence>
<dbReference type="PROSITE" id="PS50172">
    <property type="entry name" value="BRCT"/>
    <property type="match status" value="2"/>
</dbReference>
<sequence length="577" mass="64798">MPLKNCVISITNYTGSERYFLKEVSLLLGANFQDALSRKSKPEDNIMITTHLICSTPEGPKYEASVKWGVPVVSKEWLLKCVPCKCRLPEDKFPIVSNAIPLKDTEDGIEPPLKKKCSVEIMIPTSQVLGLPTNKNDIEIALLKSSCSTPVDSNSFVKNLKTPETPYGQILYYDPVTPETKKEWKKSIDVFPDGLDEQSQLKLRNQNSTETNEISSTNANSNDTLKSPSLSYRSPGVANSSLHNTSQISKAQNNKSNTVSPNTDTKLQSLDKQEFRRTIKQLQQNVCTSREPEILFSRTESESQDDYARNSLLKEPVVESSEECSAESFHPTEQQEKPRLKRLSKCNKKFILTSVNIDVRQKYENAIEKLGAQVLQSAIFCEDVTHVLMHQPSRTEKYLCSLASGKWILHPSYIDDCLKENCFLPEDKYEWGNPLSDLSLSTPLHGAGYRWRSKICSSKTAAFSGMKAVLMTSENRYQALTRLIRAGGGMILDIKELLQSTHCIIDQGYGNIPVPLNEIAVKGILLLPAPFLADLLIKDPSPDPLKYLIPEYQAFYNRLAPNMYRCNFLSISISAIH</sequence>
<proteinExistence type="predicted"/>
<feature type="compositionally biased region" description="Polar residues" evidence="2">
    <location>
        <begin position="197"/>
        <end position="268"/>
    </location>
</feature>
<feature type="region of interest" description="Disordered" evidence="2">
    <location>
        <begin position="197"/>
        <end position="271"/>
    </location>
</feature>
<dbReference type="AlphaFoldDB" id="A0A8R2F9R9"/>
<dbReference type="KEGG" id="api:100570155"/>
<evidence type="ECO:0000256" key="2">
    <source>
        <dbReference type="SAM" id="MobiDB-lite"/>
    </source>
</evidence>
<protein>
    <recommendedName>
        <fullName evidence="3">BRCT domain-containing protein</fullName>
    </recommendedName>
</protein>
<evidence type="ECO:0000313" key="5">
    <source>
        <dbReference type="Proteomes" id="UP000007819"/>
    </source>
</evidence>
<dbReference type="GO" id="GO:0007095">
    <property type="term" value="P:mitotic G2 DNA damage checkpoint signaling"/>
    <property type="evidence" value="ECO:0007669"/>
    <property type="project" value="TreeGrafter"/>
</dbReference>
<feature type="domain" description="BRCT" evidence="3">
    <location>
        <begin position="347"/>
        <end position="431"/>
    </location>
</feature>
<reference evidence="5" key="1">
    <citation type="submission" date="2010-06" db="EMBL/GenBank/DDBJ databases">
        <authorList>
            <person name="Jiang H."/>
            <person name="Abraham K."/>
            <person name="Ali S."/>
            <person name="Alsbrooks S.L."/>
            <person name="Anim B.N."/>
            <person name="Anosike U.S."/>
            <person name="Attaway T."/>
            <person name="Bandaranaike D.P."/>
            <person name="Battles P.K."/>
            <person name="Bell S.N."/>
            <person name="Bell A.V."/>
            <person name="Beltran B."/>
            <person name="Bickham C."/>
            <person name="Bustamante Y."/>
            <person name="Caleb T."/>
            <person name="Canada A."/>
            <person name="Cardenas V."/>
            <person name="Carter K."/>
            <person name="Chacko J."/>
            <person name="Chandrabose M.N."/>
            <person name="Chavez D."/>
            <person name="Chavez A."/>
            <person name="Chen L."/>
            <person name="Chu H.-S."/>
            <person name="Claassen K.J."/>
            <person name="Cockrell R."/>
            <person name="Collins M."/>
            <person name="Cooper J.A."/>
            <person name="Cree A."/>
            <person name="Curry S.M."/>
            <person name="Da Y."/>
            <person name="Dao M.D."/>
            <person name="Das B."/>
            <person name="Davila M.-L."/>
            <person name="Davy-Carroll L."/>
            <person name="Denson S."/>
            <person name="Dinh H."/>
            <person name="Ebong V.E."/>
            <person name="Edwards J.R."/>
            <person name="Egan A."/>
            <person name="El-Daye J."/>
            <person name="Escobedo L."/>
            <person name="Fernandez S."/>
            <person name="Fernando P.R."/>
            <person name="Flagg N."/>
            <person name="Forbes L.D."/>
            <person name="Fowler R.G."/>
            <person name="Fu Q."/>
            <person name="Gabisi R.A."/>
            <person name="Ganer J."/>
            <person name="Garbino Pronczuk A."/>
            <person name="Garcia R.M."/>
            <person name="Garner T."/>
            <person name="Garrett T.E."/>
            <person name="Gonzalez D.A."/>
            <person name="Hamid H."/>
            <person name="Hawkins E.S."/>
            <person name="Hirani K."/>
            <person name="Hogues M.E."/>
            <person name="Hollins B."/>
            <person name="Hsiao C.-H."/>
            <person name="Jabil R."/>
            <person name="James M.L."/>
            <person name="Jhangiani S.N."/>
            <person name="Johnson B."/>
            <person name="Johnson Q."/>
            <person name="Joshi V."/>
            <person name="Kalu J.B."/>
            <person name="Kam C."/>
            <person name="Kashfia A."/>
            <person name="Keebler J."/>
            <person name="Kisamo H."/>
            <person name="Kovar C.L."/>
            <person name="Lago L.A."/>
            <person name="Lai C.-Y."/>
            <person name="Laidlaw J."/>
            <person name="Lara F."/>
            <person name="Le T.-K."/>
            <person name="Lee S.L."/>
            <person name="Legall F.H."/>
            <person name="Lemon S.J."/>
            <person name="Lewis L.R."/>
            <person name="Li B."/>
            <person name="Liu Y."/>
            <person name="Liu Y.-S."/>
            <person name="Lopez J."/>
            <person name="Lozado R.J."/>
            <person name="Lu J."/>
            <person name="Madu R.C."/>
            <person name="Maheshwari M."/>
            <person name="Maheshwari R."/>
            <person name="Malloy K."/>
            <person name="Martinez E."/>
            <person name="Mathew T."/>
            <person name="Mercado I.C."/>
            <person name="Mercado C."/>
            <person name="Meyer B."/>
            <person name="Montgomery K."/>
            <person name="Morgan M.B."/>
            <person name="Munidasa M."/>
            <person name="Nazareth L.V."/>
            <person name="Nelson J."/>
            <person name="Ng B.M."/>
            <person name="Nguyen N.B."/>
            <person name="Nguyen P.Q."/>
            <person name="Nguyen T."/>
            <person name="Obregon M."/>
            <person name="Okwuonu G.O."/>
            <person name="Onwere C.G."/>
            <person name="Orozco G."/>
            <person name="Parra A."/>
            <person name="Patel S."/>
            <person name="Patil S."/>
            <person name="Perez A."/>
            <person name="Perez Y."/>
            <person name="Pham C."/>
            <person name="Primus E.L."/>
            <person name="Pu L.-L."/>
            <person name="Puazo M."/>
            <person name="Qin X."/>
            <person name="Quiroz J.B."/>
            <person name="Reese J."/>
            <person name="Richards S."/>
            <person name="Rives C.M."/>
            <person name="Robberts R."/>
            <person name="Ruiz S.J."/>
            <person name="Ruiz M.J."/>
            <person name="Santibanez J."/>
            <person name="Schneider B.W."/>
            <person name="Sisson I."/>
            <person name="Smith M."/>
            <person name="Sodergren E."/>
            <person name="Song X.-Z."/>
            <person name="Song B.B."/>
            <person name="Summersgill H."/>
            <person name="Thelus R."/>
            <person name="Thornton R.D."/>
            <person name="Trejos Z.Y."/>
            <person name="Usmani K."/>
            <person name="Vattathil S."/>
            <person name="Villasana D."/>
            <person name="Walker D.L."/>
            <person name="Wang S."/>
            <person name="Wang K."/>
            <person name="White C.S."/>
            <person name="Williams A.C."/>
            <person name="Williamson J."/>
            <person name="Wilson K."/>
            <person name="Woghiren I.O."/>
            <person name="Woodworth J.R."/>
            <person name="Worley K.C."/>
            <person name="Wright R.A."/>
            <person name="Wu W."/>
            <person name="Young L."/>
            <person name="Zhang L."/>
            <person name="Zhang J."/>
            <person name="Zhu Y."/>
            <person name="Muzny D.M."/>
            <person name="Weinstock G."/>
            <person name="Gibbs R.A."/>
        </authorList>
    </citation>
    <scope>NUCLEOTIDE SEQUENCE [LARGE SCALE GENOMIC DNA]</scope>
    <source>
        <strain evidence="5">LSR1</strain>
    </source>
</reference>
<dbReference type="EnsemblMetazoa" id="XM_008184670.3">
    <property type="protein sequence ID" value="XP_008182892.1"/>
    <property type="gene ID" value="LOC100570155"/>
</dbReference>
<dbReference type="GO" id="GO:0033314">
    <property type="term" value="P:mitotic DNA replication checkpoint signaling"/>
    <property type="evidence" value="ECO:0007669"/>
    <property type="project" value="TreeGrafter"/>
</dbReference>
<dbReference type="InterPro" id="IPR036420">
    <property type="entry name" value="BRCT_dom_sf"/>
</dbReference>
<dbReference type="PANTHER" id="PTHR13561">
    <property type="entry name" value="DNA REPLICATION REGULATOR DPB11-RELATED"/>
    <property type="match status" value="1"/>
</dbReference>
<dbReference type="GeneID" id="100570155"/>
<dbReference type="Pfam" id="PF16770">
    <property type="entry name" value="RTT107_BRCT_5"/>
    <property type="match status" value="1"/>
</dbReference>
<dbReference type="CDD" id="cd17738">
    <property type="entry name" value="BRCT_TopBP1_rpt7"/>
    <property type="match status" value="1"/>
</dbReference>
<reference evidence="4" key="2">
    <citation type="submission" date="2022-06" db="UniProtKB">
        <authorList>
            <consortium name="EnsemblMetazoa"/>
        </authorList>
    </citation>
    <scope>IDENTIFICATION</scope>
</reference>
<feature type="domain" description="BRCT" evidence="3">
    <location>
        <begin position="1"/>
        <end position="95"/>
    </location>
</feature>
<dbReference type="InterPro" id="IPR001357">
    <property type="entry name" value="BRCT_dom"/>
</dbReference>
<dbReference type="RefSeq" id="XP_008182892.1">
    <property type="nucleotide sequence ID" value="XM_008184670.3"/>
</dbReference>
<keyword evidence="1" id="KW-0677">Repeat</keyword>
<name>A0A8R2F9R9_ACYPI</name>
<organism evidence="4 5">
    <name type="scientific">Acyrthosiphon pisum</name>
    <name type="common">Pea aphid</name>
    <dbReference type="NCBI Taxonomy" id="7029"/>
    <lineage>
        <taxon>Eukaryota</taxon>
        <taxon>Metazoa</taxon>
        <taxon>Ecdysozoa</taxon>
        <taxon>Arthropoda</taxon>
        <taxon>Hexapoda</taxon>
        <taxon>Insecta</taxon>
        <taxon>Pterygota</taxon>
        <taxon>Neoptera</taxon>
        <taxon>Paraneoptera</taxon>
        <taxon>Hemiptera</taxon>
        <taxon>Sternorrhyncha</taxon>
        <taxon>Aphidomorpha</taxon>
        <taxon>Aphidoidea</taxon>
        <taxon>Aphididae</taxon>
        <taxon>Macrosiphini</taxon>
        <taxon>Acyrthosiphon</taxon>
    </lineage>
</organism>
<keyword evidence="5" id="KW-1185">Reference proteome</keyword>
<evidence type="ECO:0000259" key="3">
    <source>
        <dbReference type="PROSITE" id="PS50172"/>
    </source>
</evidence>
<dbReference type="Gene3D" id="3.40.50.10190">
    <property type="entry name" value="BRCT domain"/>
    <property type="match status" value="3"/>
</dbReference>
<dbReference type="GO" id="GO:0006270">
    <property type="term" value="P:DNA replication initiation"/>
    <property type="evidence" value="ECO:0007669"/>
    <property type="project" value="TreeGrafter"/>
</dbReference>
<dbReference type="SMART" id="SM00292">
    <property type="entry name" value="BRCT"/>
    <property type="match status" value="2"/>
</dbReference>
<accession>A0A8R2F9R9</accession>
<dbReference type="PANTHER" id="PTHR13561:SF20">
    <property type="entry name" value="DNA TOPOISOMERASE 2-BINDING PROTEIN 1"/>
    <property type="match status" value="1"/>
</dbReference>
<dbReference type="FunFam" id="3.40.50.10190:FF:000018">
    <property type="entry name" value="DNA topoisomerase 2-binding protein 1"/>
    <property type="match status" value="1"/>
</dbReference>
<dbReference type="SUPFAM" id="SSF52113">
    <property type="entry name" value="BRCT domain"/>
    <property type="match status" value="2"/>
</dbReference>